<name>V8PB35_OPHHA</name>
<sequence>HVCEVGEFLCHDRVSCVSQNWLCDGDPDCPDESDEASYKKVQCFHEMTKETMKYEQPTKMNINFMSLNVFFSSHGPEKIEFKCPLNHIKCTGSNRCIHMSQLCNGVYDCPDEYDEGVHCRVLGKKKETSKKGVLAAINHIYQAVIKDTVSVTTSNLIICIILPRASENLISIPLTTARRYEVDLKLRFSIPGLSTSPSASSSSLATKELVILLKPLN</sequence>
<dbReference type="PANTHER" id="PTHR24270">
    <property type="entry name" value="LOW-DENSITY LIPOPROTEIN RECEPTOR-RELATED"/>
    <property type="match status" value="1"/>
</dbReference>
<dbReference type="AlphaFoldDB" id="V8PB35"/>
<dbReference type="Proteomes" id="UP000018936">
    <property type="component" value="Unassembled WGS sequence"/>
</dbReference>
<dbReference type="SMART" id="SM00192">
    <property type="entry name" value="LDLa"/>
    <property type="match status" value="2"/>
</dbReference>
<dbReference type="SUPFAM" id="SSF57424">
    <property type="entry name" value="LDL receptor-like module"/>
    <property type="match status" value="2"/>
</dbReference>
<evidence type="ECO:0000256" key="3">
    <source>
        <dbReference type="ARBA" id="ARBA00022737"/>
    </source>
</evidence>
<dbReference type="InterPro" id="IPR036055">
    <property type="entry name" value="LDL_receptor-like_sf"/>
</dbReference>
<accession>V8PB35</accession>
<dbReference type="GO" id="GO:0016192">
    <property type="term" value="P:vesicle-mediated transport"/>
    <property type="evidence" value="ECO:0007669"/>
    <property type="project" value="UniProtKB-ARBA"/>
</dbReference>
<comment type="subcellular location">
    <subcellularLocation>
        <location evidence="1">Membrane</location>
        <topology evidence="1">Single-pass membrane protein</topology>
    </subcellularLocation>
</comment>
<evidence type="ECO:0000313" key="9">
    <source>
        <dbReference type="Proteomes" id="UP000018936"/>
    </source>
</evidence>
<dbReference type="InterPro" id="IPR002172">
    <property type="entry name" value="LDrepeatLR_classA_rpt"/>
</dbReference>
<keyword evidence="6" id="KW-1015">Disulfide bond</keyword>
<comment type="caution">
    <text evidence="8">The sequence shown here is derived from an EMBL/GenBank/DDBJ whole genome shotgun (WGS) entry which is preliminary data.</text>
</comment>
<keyword evidence="3" id="KW-0677">Repeat</keyword>
<dbReference type="GO" id="GO:0005886">
    <property type="term" value="C:plasma membrane"/>
    <property type="evidence" value="ECO:0007669"/>
    <property type="project" value="TreeGrafter"/>
</dbReference>
<keyword evidence="4" id="KW-1133">Transmembrane helix</keyword>
<evidence type="ECO:0000256" key="2">
    <source>
        <dbReference type="ARBA" id="ARBA00022692"/>
    </source>
</evidence>
<organism evidence="8 9">
    <name type="scientific">Ophiophagus hannah</name>
    <name type="common">King cobra</name>
    <name type="synonym">Naja hannah</name>
    <dbReference type="NCBI Taxonomy" id="8665"/>
    <lineage>
        <taxon>Eukaryota</taxon>
        <taxon>Metazoa</taxon>
        <taxon>Chordata</taxon>
        <taxon>Craniata</taxon>
        <taxon>Vertebrata</taxon>
        <taxon>Euteleostomi</taxon>
        <taxon>Lepidosauria</taxon>
        <taxon>Squamata</taxon>
        <taxon>Bifurcata</taxon>
        <taxon>Unidentata</taxon>
        <taxon>Episquamata</taxon>
        <taxon>Toxicofera</taxon>
        <taxon>Serpentes</taxon>
        <taxon>Colubroidea</taxon>
        <taxon>Elapidae</taxon>
        <taxon>Elapinae</taxon>
        <taxon>Ophiophagus</taxon>
    </lineage>
</organism>
<dbReference type="Pfam" id="PF00057">
    <property type="entry name" value="Ldl_recept_a"/>
    <property type="match status" value="2"/>
</dbReference>
<proteinExistence type="predicted"/>
<evidence type="ECO:0000256" key="4">
    <source>
        <dbReference type="ARBA" id="ARBA00022989"/>
    </source>
</evidence>
<evidence type="ECO:0000256" key="7">
    <source>
        <dbReference type="PROSITE-ProRule" id="PRU00124"/>
    </source>
</evidence>
<evidence type="ECO:0000256" key="1">
    <source>
        <dbReference type="ARBA" id="ARBA00004167"/>
    </source>
</evidence>
<comment type="caution">
    <text evidence="7">Lacks conserved residue(s) required for the propagation of feature annotation.</text>
</comment>
<dbReference type="EMBL" id="AZIM01000314">
    <property type="protein sequence ID" value="ETE71769.1"/>
    <property type="molecule type" value="Genomic_DNA"/>
</dbReference>
<keyword evidence="9" id="KW-1185">Reference proteome</keyword>
<reference evidence="8 9" key="1">
    <citation type="journal article" date="2013" name="Proc. Natl. Acad. Sci. U.S.A.">
        <title>The king cobra genome reveals dynamic gene evolution and adaptation in the snake venom system.</title>
        <authorList>
            <person name="Vonk F.J."/>
            <person name="Casewell N.R."/>
            <person name="Henkel C.V."/>
            <person name="Heimberg A.M."/>
            <person name="Jansen H.J."/>
            <person name="McCleary R.J."/>
            <person name="Kerkkamp H.M."/>
            <person name="Vos R.A."/>
            <person name="Guerreiro I."/>
            <person name="Calvete J.J."/>
            <person name="Wuster W."/>
            <person name="Woods A.E."/>
            <person name="Logan J.M."/>
            <person name="Harrison R.A."/>
            <person name="Castoe T.A."/>
            <person name="de Koning A.P."/>
            <person name="Pollock D.D."/>
            <person name="Yandell M."/>
            <person name="Calderon D."/>
            <person name="Renjifo C."/>
            <person name="Currier R.B."/>
            <person name="Salgado D."/>
            <person name="Pla D."/>
            <person name="Sanz L."/>
            <person name="Hyder A.S."/>
            <person name="Ribeiro J.M."/>
            <person name="Arntzen J.W."/>
            <person name="van den Thillart G.E."/>
            <person name="Boetzer M."/>
            <person name="Pirovano W."/>
            <person name="Dirks R.P."/>
            <person name="Spaink H.P."/>
            <person name="Duboule D."/>
            <person name="McGlinn E."/>
            <person name="Kini R.M."/>
            <person name="Richardson M.K."/>
        </authorList>
    </citation>
    <scope>NUCLEOTIDE SEQUENCE</scope>
    <source>
        <tissue evidence="8">Blood</tissue>
    </source>
</reference>
<dbReference type="PANTHER" id="PTHR24270:SF62">
    <property type="entry name" value="LOW-DENSITY LIPOPROTEIN RECEPTOR-RELATED PROTEIN 2"/>
    <property type="match status" value="1"/>
</dbReference>
<dbReference type="OrthoDB" id="9990982at2759"/>
<dbReference type="PRINTS" id="PR00261">
    <property type="entry name" value="LDLRECEPTOR"/>
</dbReference>
<gene>
    <name evidence="8" type="primary">LRP1B</name>
    <name evidence="8" type="ORF">L345_02405</name>
</gene>
<keyword evidence="8" id="KW-0675">Receptor</keyword>
<keyword evidence="2" id="KW-0812">Transmembrane</keyword>
<keyword evidence="5" id="KW-0472">Membrane</keyword>
<protein>
    <submittedName>
        <fullName evidence="8">Low-density lipoprotein receptor-related protein 1B</fullName>
    </submittedName>
</protein>
<dbReference type="InterPro" id="IPR050685">
    <property type="entry name" value="LDLR"/>
</dbReference>
<keyword evidence="8" id="KW-0449">Lipoprotein</keyword>
<dbReference type="FunFam" id="4.10.400.10:FF:000148">
    <property type="entry name" value="low-density lipoprotein receptor-related protein 1B"/>
    <property type="match status" value="1"/>
</dbReference>
<dbReference type="CDD" id="cd00112">
    <property type="entry name" value="LDLa"/>
    <property type="match status" value="2"/>
</dbReference>
<feature type="non-terminal residue" evidence="8">
    <location>
        <position position="217"/>
    </location>
</feature>
<evidence type="ECO:0000256" key="5">
    <source>
        <dbReference type="ARBA" id="ARBA00023136"/>
    </source>
</evidence>
<dbReference type="FunFam" id="4.10.400.10:FF:000015">
    <property type="entry name" value="Low-density lipoprotein receptor-related protein 1"/>
    <property type="match status" value="1"/>
</dbReference>
<dbReference type="PROSITE" id="PS50068">
    <property type="entry name" value="LDLRA_2"/>
    <property type="match status" value="2"/>
</dbReference>
<evidence type="ECO:0000313" key="8">
    <source>
        <dbReference type="EMBL" id="ETE71769.1"/>
    </source>
</evidence>
<feature type="non-terminal residue" evidence="8">
    <location>
        <position position="1"/>
    </location>
</feature>
<dbReference type="Gene3D" id="4.10.400.10">
    <property type="entry name" value="Low-density Lipoprotein Receptor"/>
    <property type="match status" value="2"/>
</dbReference>
<evidence type="ECO:0000256" key="6">
    <source>
        <dbReference type="ARBA" id="ARBA00023157"/>
    </source>
</evidence>